<evidence type="ECO:0000259" key="11">
    <source>
        <dbReference type="Pfam" id="PF07670"/>
    </source>
</evidence>
<feature type="transmembrane region" description="Helical" evidence="8">
    <location>
        <begin position="214"/>
        <end position="234"/>
    </location>
</feature>
<evidence type="ECO:0000259" key="9">
    <source>
        <dbReference type="Pfam" id="PF01773"/>
    </source>
</evidence>
<keyword evidence="5 8" id="KW-1133">Transmembrane helix</keyword>
<sequence length="702" mass="77039">MDANTNAALDPWENVPSVQASITRSLSNLSGNLPRSASQIKKSPSVPSRSSSKIVHTQVSLDDETNSIKVALAEEGGTGCPPPIDEEAKEKDSYVDDDEIKLQESGEYEYIYQEEPNCCKRGVATVQNAAHSFCHRNKRIIKYIASTIVIIAYVVYLFFALWHDFQLAQPLAIITALIVGGAIFTRISRKWGDQIHGFLCHPIKVLNEHKKLVIAFRVAVYTLLVIGIILFLVIDVGADRLRLTSASGMVFLVLIVYFTSTNPAKVNWRPVVWGLVLQIILGFIILRWEDGYKFFQLAGNKTETFLSFADKGSEFVFGAKGIKDHPMAMQVFPIVIYFSAITNIFYYLGIMQWVVRKVSWLMQFTMGTTAIESLNAAMNIFIGMAESCVVLRPFIPRLTRSELHAVMTGGFATVAGSYIALLIKVGAEGVHLMSAAIMSAPAALAIAKLSYPETEESHTKTEEDVYLEKMPAKNFMEAASNGAISAIKVVASVAANLIAIIGLLTFLDSTLAWFGAKVGYEELNFQILCSYFFYPLAIIMGVPIEDAHKVAGVIGKKVFVDELLSFQELVKLIGDKAISHRACVIATYACCGFGSIAAIGVYIGAMAAVAPSMKPIIVEIAPRAMINGNIAGFMTACIAGVLYKEDNVKFQTPGEPFDVMDYIEKHALVVKSLIEDWISNNNYTSNSLMFENITSSTQSMIT</sequence>
<dbReference type="InterPro" id="IPR011657">
    <property type="entry name" value="CNT_C_dom"/>
</dbReference>
<dbReference type="Proteomes" id="UP000549394">
    <property type="component" value="Unassembled WGS sequence"/>
</dbReference>
<dbReference type="InterPro" id="IPR002668">
    <property type="entry name" value="CNT_N_dom"/>
</dbReference>
<feature type="transmembrane region" description="Helical" evidence="8">
    <location>
        <begin position="376"/>
        <end position="395"/>
    </location>
</feature>
<feature type="transmembrane region" description="Helical" evidence="8">
    <location>
        <begin position="483"/>
        <end position="507"/>
    </location>
</feature>
<dbReference type="GO" id="GO:0005415">
    <property type="term" value="F:nucleoside:sodium symporter activity"/>
    <property type="evidence" value="ECO:0007669"/>
    <property type="project" value="TreeGrafter"/>
</dbReference>
<dbReference type="PANTHER" id="PTHR10590">
    <property type="entry name" value="SODIUM/NUCLEOSIDE COTRANSPORTER"/>
    <property type="match status" value="1"/>
</dbReference>
<dbReference type="InterPro" id="IPR011642">
    <property type="entry name" value="Gate_dom"/>
</dbReference>
<feature type="transmembrane region" description="Helical" evidence="8">
    <location>
        <begin position="401"/>
        <end position="423"/>
    </location>
</feature>
<feature type="transmembrane region" description="Helical" evidence="8">
    <location>
        <begin position="624"/>
        <end position="643"/>
    </location>
</feature>
<dbReference type="Pfam" id="PF07662">
    <property type="entry name" value="Nucleos_tra2_C"/>
    <property type="match status" value="1"/>
</dbReference>
<comment type="subcellular location">
    <subcellularLocation>
        <location evidence="1">Cell membrane</location>
        <topology evidence="1">Multi-pass membrane protein</topology>
    </subcellularLocation>
</comment>
<feature type="transmembrane region" description="Helical" evidence="8">
    <location>
        <begin position="240"/>
        <end position="259"/>
    </location>
</feature>
<proteinExistence type="inferred from homology"/>
<evidence type="ECO:0000256" key="4">
    <source>
        <dbReference type="ARBA" id="ARBA00022692"/>
    </source>
</evidence>
<evidence type="ECO:0000313" key="12">
    <source>
        <dbReference type="EMBL" id="CAD5118515.1"/>
    </source>
</evidence>
<dbReference type="PANTHER" id="PTHR10590:SF4">
    <property type="entry name" value="SOLUTE CARRIER FAMILY 28 MEMBER 3"/>
    <property type="match status" value="1"/>
</dbReference>
<keyword evidence="6 8" id="KW-0472">Membrane</keyword>
<evidence type="ECO:0000256" key="3">
    <source>
        <dbReference type="ARBA" id="ARBA00022475"/>
    </source>
</evidence>
<feature type="domain" description="Nucleoside transporter/FeoB GTPase Gate" evidence="11">
    <location>
        <begin position="329"/>
        <end position="425"/>
    </location>
</feature>
<feature type="transmembrane region" description="Helical" evidence="8">
    <location>
        <begin position="271"/>
        <end position="288"/>
    </location>
</feature>
<dbReference type="OrthoDB" id="6075923at2759"/>
<dbReference type="InterPro" id="IPR008276">
    <property type="entry name" value="C_nuclsd_transpt"/>
</dbReference>
<feature type="compositionally biased region" description="Low complexity" evidence="7">
    <location>
        <begin position="40"/>
        <end position="55"/>
    </location>
</feature>
<feature type="transmembrane region" description="Helical" evidence="8">
    <location>
        <begin position="582"/>
        <end position="604"/>
    </location>
</feature>
<gene>
    <name evidence="12" type="ORF">DGYR_LOCUS6876</name>
</gene>
<feature type="transmembrane region" description="Helical" evidence="8">
    <location>
        <begin position="140"/>
        <end position="161"/>
    </location>
</feature>
<feature type="domain" description="Concentrative nucleoside transporter N-terminal" evidence="9">
    <location>
        <begin position="248"/>
        <end position="319"/>
    </location>
</feature>
<evidence type="ECO:0000256" key="2">
    <source>
        <dbReference type="ARBA" id="ARBA00009033"/>
    </source>
</evidence>
<evidence type="ECO:0000256" key="5">
    <source>
        <dbReference type="ARBA" id="ARBA00022989"/>
    </source>
</evidence>
<protein>
    <submittedName>
        <fullName evidence="12">DgyrCDS7210</fullName>
    </submittedName>
</protein>
<evidence type="ECO:0000256" key="6">
    <source>
        <dbReference type="ARBA" id="ARBA00023136"/>
    </source>
</evidence>
<organism evidence="12 13">
    <name type="scientific">Dimorphilus gyrociliatus</name>
    <dbReference type="NCBI Taxonomy" id="2664684"/>
    <lineage>
        <taxon>Eukaryota</taxon>
        <taxon>Metazoa</taxon>
        <taxon>Spiralia</taxon>
        <taxon>Lophotrochozoa</taxon>
        <taxon>Annelida</taxon>
        <taxon>Polychaeta</taxon>
        <taxon>Polychaeta incertae sedis</taxon>
        <taxon>Dinophilidae</taxon>
        <taxon>Dimorphilus</taxon>
    </lineage>
</organism>
<evidence type="ECO:0000256" key="1">
    <source>
        <dbReference type="ARBA" id="ARBA00004651"/>
    </source>
</evidence>
<accession>A0A7I8VQK6</accession>
<feature type="compositionally biased region" description="Polar residues" evidence="7">
    <location>
        <begin position="29"/>
        <end position="39"/>
    </location>
</feature>
<feature type="region of interest" description="Disordered" evidence="7">
    <location>
        <begin position="29"/>
        <end position="59"/>
    </location>
</feature>
<evidence type="ECO:0000259" key="10">
    <source>
        <dbReference type="Pfam" id="PF07662"/>
    </source>
</evidence>
<keyword evidence="4 8" id="KW-0812">Transmembrane</keyword>
<dbReference type="Pfam" id="PF07670">
    <property type="entry name" value="Gate"/>
    <property type="match status" value="1"/>
</dbReference>
<dbReference type="GO" id="GO:0005886">
    <property type="term" value="C:plasma membrane"/>
    <property type="evidence" value="ECO:0007669"/>
    <property type="project" value="UniProtKB-SubCell"/>
</dbReference>
<dbReference type="AlphaFoldDB" id="A0A7I8VQK6"/>
<feature type="domain" description="Concentrative nucleoside transporter C-terminal" evidence="10">
    <location>
        <begin position="431"/>
        <end position="640"/>
    </location>
</feature>
<dbReference type="EMBL" id="CAJFCJ010000009">
    <property type="protein sequence ID" value="CAD5118515.1"/>
    <property type="molecule type" value="Genomic_DNA"/>
</dbReference>
<keyword evidence="3" id="KW-1003">Cell membrane</keyword>
<keyword evidence="13" id="KW-1185">Reference proteome</keyword>
<evidence type="ECO:0000313" key="13">
    <source>
        <dbReference type="Proteomes" id="UP000549394"/>
    </source>
</evidence>
<reference evidence="12 13" key="1">
    <citation type="submission" date="2020-08" db="EMBL/GenBank/DDBJ databases">
        <authorList>
            <person name="Hejnol A."/>
        </authorList>
    </citation>
    <scope>NUCLEOTIDE SEQUENCE [LARGE SCALE GENOMIC DNA]</scope>
</reference>
<feature type="transmembrane region" description="Helical" evidence="8">
    <location>
        <begin position="167"/>
        <end position="185"/>
    </location>
</feature>
<dbReference type="Pfam" id="PF01773">
    <property type="entry name" value="Nucleos_tra2_N"/>
    <property type="match status" value="1"/>
</dbReference>
<evidence type="ECO:0000256" key="7">
    <source>
        <dbReference type="SAM" id="MobiDB-lite"/>
    </source>
</evidence>
<comment type="similarity">
    <text evidence="2">Belongs to the concentrative nucleoside transporter (CNT) (TC 2.A.41) family.</text>
</comment>
<feature type="transmembrane region" description="Helical" evidence="8">
    <location>
        <begin position="334"/>
        <end position="355"/>
    </location>
</feature>
<comment type="caution">
    <text evidence="12">The sequence shown here is derived from an EMBL/GenBank/DDBJ whole genome shotgun (WGS) entry which is preliminary data.</text>
</comment>
<evidence type="ECO:0000256" key="8">
    <source>
        <dbReference type="SAM" id="Phobius"/>
    </source>
</evidence>
<name>A0A7I8VQK6_9ANNE</name>